<feature type="compositionally biased region" description="Basic and acidic residues" evidence="1">
    <location>
        <begin position="34"/>
        <end position="43"/>
    </location>
</feature>
<evidence type="ECO:0000256" key="1">
    <source>
        <dbReference type="SAM" id="MobiDB-lite"/>
    </source>
</evidence>
<gene>
    <name evidence="2" type="ORF">AAFF_G00048750</name>
</gene>
<name>A0AAD7S1L0_9TELE</name>
<reference evidence="2" key="1">
    <citation type="journal article" date="2023" name="Science">
        <title>Genome structures resolve the early diversification of teleost fishes.</title>
        <authorList>
            <person name="Parey E."/>
            <person name="Louis A."/>
            <person name="Montfort J."/>
            <person name="Bouchez O."/>
            <person name="Roques C."/>
            <person name="Iampietro C."/>
            <person name="Lluch J."/>
            <person name="Castinel A."/>
            <person name="Donnadieu C."/>
            <person name="Desvignes T."/>
            <person name="Floi Bucao C."/>
            <person name="Jouanno E."/>
            <person name="Wen M."/>
            <person name="Mejri S."/>
            <person name="Dirks R."/>
            <person name="Jansen H."/>
            <person name="Henkel C."/>
            <person name="Chen W.J."/>
            <person name="Zahm M."/>
            <person name="Cabau C."/>
            <person name="Klopp C."/>
            <person name="Thompson A.W."/>
            <person name="Robinson-Rechavi M."/>
            <person name="Braasch I."/>
            <person name="Lecointre G."/>
            <person name="Bobe J."/>
            <person name="Postlethwait J.H."/>
            <person name="Berthelot C."/>
            <person name="Roest Crollius H."/>
            <person name="Guiguen Y."/>
        </authorList>
    </citation>
    <scope>NUCLEOTIDE SEQUENCE</scope>
    <source>
        <strain evidence="2">NC1722</strain>
    </source>
</reference>
<feature type="region of interest" description="Disordered" evidence="1">
    <location>
        <begin position="1"/>
        <end position="101"/>
    </location>
</feature>
<evidence type="ECO:0000313" key="3">
    <source>
        <dbReference type="Proteomes" id="UP001221898"/>
    </source>
</evidence>
<accession>A0AAD7S1L0</accession>
<organism evidence="2 3">
    <name type="scientific">Aldrovandia affinis</name>
    <dbReference type="NCBI Taxonomy" id="143900"/>
    <lineage>
        <taxon>Eukaryota</taxon>
        <taxon>Metazoa</taxon>
        <taxon>Chordata</taxon>
        <taxon>Craniata</taxon>
        <taxon>Vertebrata</taxon>
        <taxon>Euteleostomi</taxon>
        <taxon>Actinopterygii</taxon>
        <taxon>Neopterygii</taxon>
        <taxon>Teleostei</taxon>
        <taxon>Notacanthiformes</taxon>
        <taxon>Halosauridae</taxon>
        <taxon>Aldrovandia</taxon>
    </lineage>
</organism>
<sequence length="101" mass="11471">MKHKYFPRTSAYRTLLGNRRRPETQYSQQPPVDADERAREFRDSAASGGKRAHRQTAATASWAPRRVINGRIRTSRSTNPEAEHAPGFVSGRRGVRDTHLV</sequence>
<protein>
    <submittedName>
        <fullName evidence="2">Uncharacterized protein</fullName>
    </submittedName>
</protein>
<dbReference type="EMBL" id="JAINUG010000128">
    <property type="protein sequence ID" value="KAJ8394292.1"/>
    <property type="molecule type" value="Genomic_DNA"/>
</dbReference>
<comment type="caution">
    <text evidence="2">The sequence shown here is derived from an EMBL/GenBank/DDBJ whole genome shotgun (WGS) entry which is preliminary data.</text>
</comment>
<proteinExistence type="predicted"/>
<evidence type="ECO:0000313" key="2">
    <source>
        <dbReference type="EMBL" id="KAJ8394292.1"/>
    </source>
</evidence>
<dbReference type="Proteomes" id="UP001221898">
    <property type="component" value="Unassembled WGS sequence"/>
</dbReference>
<keyword evidence="3" id="KW-1185">Reference proteome</keyword>
<dbReference type="AlphaFoldDB" id="A0AAD7S1L0"/>